<sequence>MCRALKISALLLLTFLFFGNSFAQTHEKTKKPLTARESERKAIRSRDSVLQALSRSDTSINSLLQHLEQYHTTFNQMRNNLAEGLDTTDVSEQLPGITRRLGRIRNLINTKKSSTLRYLFVMRDNLDHIQDQLKGWQSDMDDISTKLVQNQHDIIQFSKDTSLNNVPEDNELRSAYFEQGIAVRAVWHQVDSINRTDLYKLNLLQNKIATAFTNALDEDDLIDAKIRKFAIRSMSGEFNWIGAKNDVKYSRIDSALRSTIRLNTIQANYFFKNETGTHAIALGFLALVLLWILFNRYKTVKHLEHQELVSDHARIVYRRPIVSALLIPTAIAPYFYDHPPVFFLECCFIVTIILVLILVKNNFPLSLFSFLFKLFWVTTVYCLSNLLVQITGEDRYVVLLLSIVSITFAALFYNRIKKEPQEHLSYTKLILKIFVLMHLVSIVLNVTGRFSLAKIVGITAVFNLWLTVALYFIIRIIIQTMFLQLHTRKAESSFISMIDYNTLQKKFRNVLTTLASLLWIFFLLQNLNIDDWVHDYLTDTLNESRNIGGASFTFGGFVIFFLVIWLSSLLSRVISYFYDLSSQHTNDISVLKKKNRASTLLIRIGVFTVGFLLAVGASGFPLDKLTIIFSAFGVGIGFGLQNVTNNLVSGMILAFEKPIQIGDVIEVGGRQGTMKEIGIRSSRLETGDGAEVIIPNGDLISQNVVNWTLSNASRQVELVVHTAYGSDIEKVTSLLQEIMAKRDDIMDNPGPSVFLLNVSDDAVDFRVLFWAADISHYSELRSRVLADIYAEFAKAGIAIPKKKKE</sequence>
<evidence type="ECO:0000259" key="9">
    <source>
        <dbReference type="Pfam" id="PF00924"/>
    </source>
</evidence>
<dbReference type="PANTHER" id="PTHR30347:SF1">
    <property type="entry name" value="MECHANOSENSITIVE CHANNEL MSCK"/>
    <property type="match status" value="1"/>
</dbReference>
<name>A0A5B8UZU7_9SPHI</name>
<comment type="subcellular location">
    <subcellularLocation>
        <location evidence="1">Cell membrane</location>
        <topology evidence="1">Multi-pass membrane protein</topology>
    </subcellularLocation>
</comment>
<evidence type="ECO:0000256" key="1">
    <source>
        <dbReference type="ARBA" id="ARBA00004651"/>
    </source>
</evidence>
<dbReference type="GO" id="GO:0008381">
    <property type="term" value="F:mechanosensitive monoatomic ion channel activity"/>
    <property type="evidence" value="ECO:0007669"/>
    <property type="project" value="UniProtKB-ARBA"/>
</dbReference>
<keyword evidence="5 7" id="KW-1133">Transmembrane helix</keyword>
<accession>A0A5B8UZU7</accession>
<keyword evidence="4 7" id="KW-0812">Transmembrane</keyword>
<evidence type="ECO:0000256" key="2">
    <source>
        <dbReference type="ARBA" id="ARBA00008017"/>
    </source>
</evidence>
<protein>
    <submittedName>
        <fullName evidence="11">Mechanosensitive ion channel</fullName>
    </submittedName>
</protein>
<dbReference type="InterPro" id="IPR052702">
    <property type="entry name" value="MscS-like_channel"/>
</dbReference>
<dbReference type="SUPFAM" id="SSF82689">
    <property type="entry name" value="Mechanosensitive channel protein MscS (YggB), C-terminal domain"/>
    <property type="match status" value="1"/>
</dbReference>
<dbReference type="InterPro" id="IPR049278">
    <property type="entry name" value="MS_channel_C"/>
</dbReference>
<dbReference type="Gene3D" id="2.30.30.60">
    <property type="match status" value="1"/>
</dbReference>
<feature type="transmembrane region" description="Helical" evidence="7">
    <location>
        <begin position="396"/>
        <end position="414"/>
    </location>
</feature>
<feature type="transmembrane region" description="Helical" evidence="7">
    <location>
        <begin position="315"/>
        <end position="336"/>
    </location>
</feature>
<feature type="signal peptide" evidence="8">
    <location>
        <begin position="1"/>
        <end position="23"/>
    </location>
</feature>
<dbReference type="Pfam" id="PF00924">
    <property type="entry name" value="MS_channel_2nd"/>
    <property type="match status" value="1"/>
</dbReference>
<comment type="similarity">
    <text evidence="2">Belongs to the MscS (TC 1.A.23) family.</text>
</comment>
<dbReference type="SUPFAM" id="SSF82861">
    <property type="entry name" value="Mechanosensitive channel protein MscS (YggB), transmembrane region"/>
    <property type="match status" value="1"/>
</dbReference>
<feature type="chain" id="PRO_5023057380" evidence="8">
    <location>
        <begin position="24"/>
        <end position="805"/>
    </location>
</feature>
<dbReference type="InterPro" id="IPR011066">
    <property type="entry name" value="MscS_channel_C_sf"/>
</dbReference>
<evidence type="ECO:0000256" key="5">
    <source>
        <dbReference type="ARBA" id="ARBA00022989"/>
    </source>
</evidence>
<keyword evidence="3" id="KW-1003">Cell membrane</keyword>
<dbReference type="InterPro" id="IPR006685">
    <property type="entry name" value="MscS_channel_2nd"/>
</dbReference>
<evidence type="ECO:0000256" key="3">
    <source>
        <dbReference type="ARBA" id="ARBA00022475"/>
    </source>
</evidence>
<evidence type="ECO:0000256" key="7">
    <source>
        <dbReference type="SAM" id="Phobius"/>
    </source>
</evidence>
<dbReference type="KEGG" id="mgin:FRZ54_18795"/>
<dbReference type="Gene3D" id="1.10.287.1260">
    <property type="match status" value="1"/>
</dbReference>
<evidence type="ECO:0000256" key="4">
    <source>
        <dbReference type="ARBA" id="ARBA00022692"/>
    </source>
</evidence>
<dbReference type="OrthoDB" id="9809206at2"/>
<dbReference type="PANTHER" id="PTHR30347">
    <property type="entry name" value="POTASSIUM CHANNEL RELATED"/>
    <property type="match status" value="1"/>
</dbReference>
<keyword evidence="8" id="KW-0732">Signal</keyword>
<keyword evidence="12" id="KW-1185">Reference proteome</keyword>
<evidence type="ECO:0000259" key="10">
    <source>
        <dbReference type="Pfam" id="PF21082"/>
    </source>
</evidence>
<feature type="transmembrane region" description="Helical" evidence="7">
    <location>
        <begin position="342"/>
        <end position="359"/>
    </location>
</feature>
<evidence type="ECO:0000256" key="6">
    <source>
        <dbReference type="ARBA" id="ARBA00023136"/>
    </source>
</evidence>
<feature type="domain" description="Mechanosensitive ion channel MscS C-terminal" evidence="10">
    <location>
        <begin position="716"/>
        <end position="799"/>
    </location>
</feature>
<dbReference type="EMBL" id="CP042436">
    <property type="protein sequence ID" value="QEC64532.1"/>
    <property type="molecule type" value="Genomic_DNA"/>
</dbReference>
<dbReference type="Gene3D" id="3.30.70.100">
    <property type="match status" value="1"/>
</dbReference>
<dbReference type="InterPro" id="IPR010920">
    <property type="entry name" value="LSM_dom_sf"/>
</dbReference>
<dbReference type="InterPro" id="IPR011014">
    <property type="entry name" value="MscS_channel_TM-2"/>
</dbReference>
<proteinExistence type="inferred from homology"/>
<dbReference type="SUPFAM" id="SSF50182">
    <property type="entry name" value="Sm-like ribonucleoproteins"/>
    <property type="match status" value="1"/>
</dbReference>
<feature type="transmembrane region" description="Helical" evidence="7">
    <location>
        <begin position="600"/>
        <end position="619"/>
    </location>
</feature>
<evidence type="ECO:0000313" key="12">
    <source>
        <dbReference type="Proteomes" id="UP000321479"/>
    </source>
</evidence>
<feature type="transmembrane region" description="Helical" evidence="7">
    <location>
        <begin position="426"/>
        <end position="446"/>
    </location>
</feature>
<feature type="transmembrane region" description="Helical" evidence="7">
    <location>
        <begin position="507"/>
        <end position="527"/>
    </location>
</feature>
<feature type="transmembrane region" description="Helical" evidence="7">
    <location>
        <begin position="452"/>
        <end position="478"/>
    </location>
</feature>
<feature type="transmembrane region" description="Helical" evidence="7">
    <location>
        <begin position="547"/>
        <end position="566"/>
    </location>
</feature>
<dbReference type="Pfam" id="PF21082">
    <property type="entry name" value="MS_channel_3rd"/>
    <property type="match status" value="1"/>
</dbReference>
<dbReference type="InterPro" id="IPR023408">
    <property type="entry name" value="MscS_beta-dom_sf"/>
</dbReference>
<organism evidence="11 12">
    <name type="scientific">Mucilaginibacter ginsenosidivorans</name>
    <dbReference type="NCBI Taxonomy" id="398053"/>
    <lineage>
        <taxon>Bacteria</taxon>
        <taxon>Pseudomonadati</taxon>
        <taxon>Bacteroidota</taxon>
        <taxon>Sphingobacteriia</taxon>
        <taxon>Sphingobacteriales</taxon>
        <taxon>Sphingobacteriaceae</taxon>
        <taxon>Mucilaginibacter</taxon>
    </lineage>
</organism>
<dbReference type="Proteomes" id="UP000321479">
    <property type="component" value="Chromosome"/>
</dbReference>
<dbReference type="GO" id="GO:0005886">
    <property type="term" value="C:plasma membrane"/>
    <property type="evidence" value="ECO:0007669"/>
    <property type="project" value="UniProtKB-SubCell"/>
</dbReference>
<feature type="transmembrane region" description="Helical" evidence="7">
    <location>
        <begin position="625"/>
        <end position="643"/>
    </location>
</feature>
<feature type="domain" description="Mechanosensitive ion channel MscS" evidence="9">
    <location>
        <begin position="642"/>
        <end position="708"/>
    </location>
</feature>
<evidence type="ECO:0000256" key="8">
    <source>
        <dbReference type="SAM" id="SignalP"/>
    </source>
</evidence>
<keyword evidence="6 7" id="KW-0472">Membrane</keyword>
<reference evidence="11 12" key="1">
    <citation type="journal article" date="2017" name="Curr. Microbiol.">
        <title>Mucilaginibacter ginsenosidivorans sp. nov., Isolated from Soil of Ginseng Field.</title>
        <authorList>
            <person name="Kim M.M."/>
            <person name="Siddiqi M.Z."/>
            <person name="Im W.T."/>
        </authorList>
    </citation>
    <scope>NUCLEOTIDE SEQUENCE [LARGE SCALE GENOMIC DNA]</scope>
    <source>
        <strain evidence="11 12">Gsoil 3017</strain>
    </source>
</reference>
<gene>
    <name evidence="11" type="ORF">FRZ54_18795</name>
</gene>
<feature type="transmembrane region" description="Helical" evidence="7">
    <location>
        <begin position="371"/>
        <end position="390"/>
    </location>
</feature>
<evidence type="ECO:0000313" key="11">
    <source>
        <dbReference type="EMBL" id="QEC64532.1"/>
    </source>
</evidence>
<dbReference type="AlphaFoldDB" id="A0A5B8UZU7"/>
<feature type="transmembrane region" description="Helical" evidence="7">
    <location>
        <begin position="276"/>
        <end position="294"/>
    </location>
</feature>